<organism evidence="1 2">
    <name type="scientific">Perkinsus chesapeaki</name>
    <name type="common">Clam parasite</name>
    <name type="synonym">Perkinsus andrewsi</name>
    <dbReference type="NCBI Taxonomy" id="330153"/>
    <lineage>
        <taxon>Eukaryota</taxon>
        <taxon>Sar</taxon>
        <taxon>Alveolata</taxon>
        <taxon>Perkinsozoa</taxon>
        <taxon>Perkinsea</taxon>
        <taxon>Perkinsida</taxon>
        <taxon>Perkinsidae</taxon>
        <taxon>Perkinsus</taxon>
    </lineage>
</organism>
<sequence length="248" mass="28103">MPDSELGISPHEVIFGYRLSLPFDMSIKASTKEPGDILDFVSYPNKTRVNIWSDAWTRTRAATVGPKVREDYARGQSVYVYQRPQHKSDSQWIRGTILNPIGSQCYEVELANGTRQVFHKDHLKSYIESAEEKAENEAVQVNQKRETENQDCLYQPPFVAWKDTDGKVKIGAKLSWTNDDLLLVHEHQLLEDRCTVVPMYFTADGVLRIGGPPEIPVTVTVSPRQVSALRLETPARLTEDSMRKVSAL</sequence>
<comment type="caution">
    <text evidence="1">The sequence shown here is derived from an EMBL/GenBank/DDBJ whole genome shotgun (WGS) entry which is preliminary data.</text>
</comment>
<reference evidence="1 2" key="1">
    <citation type="submission" date="2020-04" db="EMBL/GenBank/DDBJ databases">
        <title>Perkinsus chesapeaki whole genome sequence.</title>
        <authorList>
            <person name="Bogema D.R."/>
        </authorList>
    </citation>
    <scope>NUCLEOTIDE SEQUENCE [LARGE SCALE GENOMIC DNA]</scope>
    <source>
        <strain evidence="1">ATCC PRA-425</strain>
    </source>
</reference>
<name>A0A7J6L3H7_PERCH</name>
<evidence type="ECO:0000313" key="2">
    <source>
        <dbReference type="Proteomes" id="UP000591131"/>
    </source>
</evidence>
<dbReference type="OrthoDB" id="10405933at2759"/>
<gene>
    <name evidence="1" type="ORF">FOL47_010175</name>
</gene>
<protein>
    <submittedName>
        <fullName evidence="1">Uncharacterized protein</fullName>
    </submittedName>
</protein>
<evidence type="ECO:0000313" key="1">
    <source>
        <dbReference type="EMBL" id="KAF4654018.1"/>
    </source>
</evidence>
<dbReference type="EMBL" id="JAAPAO010000768">
    <property type="protein sequence ID" value="KAF4654018.1"/>
    <property type="molecule type" value="Genomic_DNA"/>
</dbReference>
<keyword evidence="2" id="KW-1185">Reference proteome</keyword>
<dbReference type="AlphaFoldDB" id="A0A7J6L3H7"/>
<accession>A0A7J6L3H7</accession>
<dbReference type="Proteomes" id="UP000591131">
    <property type="component" value="Unassembled WGS sequence"/>
</dbReference>
<proteinExistence type="predicted"/>